<feature type="compositionally biased region" description="Low complexity" evidence="16">
    <location>
        <begin position="292"/>
        <end position="305"/>
    </location>
</feature>
<evidence type="ECO:0000256" key="6">
    <source>
        <dbReference type="ARBA" id="ARBA00022695"/>
    </source>
</evidence>
<dbReference type="Gene3D" id="6.10.250.1630">
    <property type="match status" value="1"/>
</dbReference>
<evidence type="ECO:0000256" key="2">
    <source>
        <dbReference type="ARBA" id="ARBA00010945"/>
    </source>
</evidence>
<dbReference type="InterPro" id="IPR053848">
    <property type="entry name" value="IMS_HHH_1"/>
</dbReference>
<evidence type="ECO:0000256" key="14">
    <source>
        <dbReference type="PIRNR" id="PIRNR036573"/>
    </source>
</evidence>
<dbReference type="Pfam" id="PF16727">
    <property type="entry name" value="REV1_C"/>
    <property type="match status" value="1"/>
</dbReference>
<dbReference type="Gene3D" id="3.40.1170.60">
    <property type="match status" value="1"/>
</dbReference>
<keyword evidence="6 14" id="KW-0548">Nucleotidyltransferase</keyword>
<evidence type="ECO:0000259" key="17">
    <source>
        <dbReference type="PROSITE" id="PS50172"/>
    </source>
</evidence>
<dbReference type="EMBL" id="CAJPDS010000005">
    <property type="protein sequence ID" value="CAF9906919.1"/>
    <property type="molecule type" value="Genomic_DNA"/>
</dbReference>
<dbReference type="Pfam" id="PF14377">
    <property type="entry name" value="UBM"/>
    <property type="match status" value="3"/>
</dbReference>
<accession>A0A8H3EHY9</accession>
<comment type="function">
    <text evidence="13">Deoxycytidyl transferase involved in DNA repair. Transfers a dCMP residue from dCTP to the 3'-end of a DNA primer in a template-dependent reaction. May assist in the first step in the bypass of abasic lesions by the insertion of a nucleotide opposite the lesion. Required for normal induction of mutations by physical and chemical agents. Involved in mitochondrial DNA mutagenesis.</text>
</comment>
<dbReference type="GO" id="GO:0003684">
    <property type="term" value="F:damaged DNA binding"/>
    <property type="evidence" value="ECO:0007669"/>
    <property type="project" value="UniProtKB-UniRule"/>
</dbReference>
<dbReference type="Gene3D" id="3.40.50.10190">
    <property type="entry name" value="BRCT domain"/>
    <property type="match status" value="1"/>
</dbReference>
<dbReference type="Proteomes" id="UP000664521">
    <property type="component" value="Unassembled WGS sequence"/>
</dbReference>
<evidence type="ECO:0000256" key="4">
    <source>
        <dbReference type="ARBA" id="ARBA00022634"/>
    </source>
</evidence>
<reference evidence="19" key="1">
    <citation type="submission" date="2021-03" db="EMBL/GenBank/DDBJ databases">
        <authorList>
            <person name="Tagirdzhanova G."/>
        </authorList>
    </citation>
    <scope>NUCLEOTIDE SEQUENCE</scope>
</reference>
<keyword evidence="11 14" id="KW-0234">DNA repair</keyword>
<feature type="compositionally biased region" description="Low complexity" evidence="16">
    <location>
        <begin position="221"/>
        <end position="232"/>
    </location>
</feature>
<evidence type="ECO:0000256" key="12">
    <source>
        <dbReference type="ARBA" id="ARBA00023242"/>
    </source>
</evidence>
<dbReference type="InterPro" id="IPR043128">
    <property type="entry name" value="Rev_trsase/Diguanyl_cyclase"/>
</dbReference>
<dbReference type="Pfam" id="PF16589">
    <property type="entry name" value="BRCT_2"/>
    <property type="match status" value="1"/>
</dbReference>
<keyword evidence="5 14" id="KW-0808">Transferase</keyword>
<evidence type="ECO:0000313" key="19">
    <source>
        <dbReference type="EMBL" id="CAF9906919.1"/>
    </source>
</evidence>
<dbReference type="InterPro" id="IPR043502">
    <property type="entry name" value="DNA/RNA_pol_sf"/>
</dbReference>
<evidence type="ECO:0000256" key="13">
    <source>
        <dbReference type="ARBA" id="ARBA00058985"/>
    </source>
</evidence>
<dbReference type="InterPro" id="IPR001126">
    <property type="entry name" value="UmuC"/>
</dbReference>
<protein>
    <recommendedName>
        <fullName evidence="3 14">DNA repair protein REV1</fullName>
        <ecNumber evidence="14">2.7.7.-</ecNumber>
    </recommendedName>
</protein>
<evidence type="ECO:0000256" key="7">
    <source>
        <dbReference type="ARBA" id="ARBA00022723"/>
    </source>
</evidence>
<dbReference type="InterPro" id="IPR036420">
    <property type="entry name" value="BRCT_dom_sf"/>
</dbReference>
<comment type="cofactor">
    <cofactor evidence="15">
        <name>Mg(2+)</name>
        <dbReference type="ChEBI" id="CHEBI:18420"/>
    </cofactor>
    <text evidence="15">Binds 2 magnesium ions.</text>
</comment>
<dbReference type="PANTHER" id="PTHR45990:SF1">
    <property type="entry name" value="DNA REPAIR PROTEIN REV1"/>
    <property type="match status" value="1"/>
</dbReference>
<dbReference type="GO" id="GO:0070987">
    <property type="term" value="P:error-free translesion synthesis"/>
    <property type="evidence" value="ECO:0007669"/>
    <property type="project" value="UniProtKB-ARBA"/>
</dbReference>
<dbReference type="FunFam" id="3.40.50.10190:FF:000011">
    <property type="entry name" value="DNA repair protein REV1"/>
    <property type="match status" value="1"/>
</dbReference>
<feature type="domain" description="BRCT" evidence="17">
    <location>
        <begin position="61"/>
        <end position="149"/>
    </location>
</feature>
<dbReference type="Pfam" id="PF21999">
    <property type="entry name" value="IMS_HHH_1"/>
    <property type="match status" value="1"/>
</dbReference>
<dbReference type="Gene3D" id="1.10.150.20">
    <property type="entry name" value="5' to 3' exonuclease, C-terminal subdomain"/>
    <property type="match status" value="1"/>
</dbReference>
<comment type="caution">
    <text evidence="19">The sequence shown here is derived from an EMBL/GenBank/DDBJ whole genome shotgun (WGS) entry which is preliminary data.</text>
</comment>
<evidence type="ECO:0000256" key="15">
    <source>
        <dbReference type="PIRSR" id="PIRSR036573-2"/>
    </source>
</evidence>
<keyword evidence="8 14" id="KW-0227">DNA damage</keyword>
<dbReference type="GO" id="GO:0042276">
    <property type="term" value="P:error-prone translesion synthesis"/>
    <property type="evidence" value="ECO:0007669"/>
    <property type="project" value="InterPro"/>
</dbReference>
<evidence type="ECO:0000256" key="11">
    <source>
        <dbReference type="ARBA" id="ARBA00023204"/>
    </source>
</evidence>
<proteinExistence type="inferred from homology"/>
<name>A0A8H3EHY9_9LECA</name>
<dbReference type="GO" id="GO:0046872">
    <property type="term" value="F:metal ion binding"/>
    <property type="evidence" value="ECO:0007669"/>
    <property type="project" value="UniProtKB-KW"/>
</dbReference>
<feature type="region of interest" description="Disordered" evidence="16">
    <location>
        <begin position="807"/>
        <end position="869"/>
    </location>
</feature>
<feature type="region of interest" description="Disordered" evidence="16">
    <location>
        <begin position="205"/>
        <end position="359"/>
    </location>
</feature>
<keyword evidence="12 14" id="KW-0539">Nucleus</keyword>
<dbReference type="SUPFAM" id="SSF52113">
    <property type="entry name" value="BRCT domain"/>
    <property type="match status" value="1"/>
</dbReference>
<comment type="similarity">
    <text evidence="2 14">Belongs to the DNA polymerase type-Y family.</text>
</comment>
<dbReference type="GO" id="GO:0017125">
    <property type="term" value="F:deoxycytidyl transferase activity"/>
    <property type="evidence" value="ECO:0007669"/>
    <property type="project" value="TreeGrafter"/>
</dbReference>
<keyword evidence="9 15" id="KW-0460">Magnesium</keyword>
<evidence type="ECO:0000256" key="3">
    <source>
        <dbReference type="ARBA" id="ARBA00020399"/>
    </source>
</evidence>
<dbReference type="InterPro" id="IPR001357">
    <property type="entry name" value="BRCT_dom"/>
</dbReference>
<evidence type="ECO:0000256" key="8">
    <source>
        <dbReference type="ARBA" id="ARBA00022763"/>
    </source>
</evidence>
<dbReference type="InterPro" id="IPR017961">
    <property type="entry name" value="DNA_pol_Y-fam_little_finger"/>
</dbReference>
<evidence type="ECO:0000259" key="18">
    <source>
        <dbReference type="PROSITE" id="PS50173"/>
    </source>
</evidence>
<feature type="binding site" evidence="15">
    <location>
        <position position="436"/>
    </location>
    <ligand>
        <name>Mg(2+)</name>
        <dbReference type="ChEBI" id="CHEBI:18420"/>
        <label>1</label>
    </ligand>
</feature>
<dbReference type="GO" id="GO:0005634">
    <property type="term" value="C:nucleus"/>
    <property type="evidence" value="ECO:0007669"/>
    <property type="project" value="UniProtKB-SubCell"/>
</dbReference>
<dbReference type="Pfam" id="PF00817">
    <property type="entry name" value="IMS"/>
    <property type="match status" value="1"/>
</dbReference>
<dbReference type="Gene3D" id="6.10.250.1490">
    <property type="match status" value="1"/>
</dbReference>
<dbReference type="InterPro" id="IPR036775">
    <property type="entry name" value="DNA_pol_Y-fam_lit_finger_sf"/>
</dbReference>
<dbReference type="PIRSF" id="PIRSF036573">
    <property type="entry name" value="REV1"/>
    <property type="match status" value="1"/>
</dbReference>
<dbReference type="EC" id="2.7.7.-" evidence="14"/>
<dbReference type="AlphaFoldDB" id="A0A8H3EHY9"/>
<feature type="domain" description="UmuC" evidence="18">
    <location>
        <begin position="432"/>
        <end position="630"/>
    </location>
</feature>
<feature type="compositionally biased region" description="Polar residues" evidence="16">
    <location>
        <begin position="812"/>
        <end position="827"/>
    </location>
</feature>
<dbReference type="Gene3D" id="3.30.70.270">
    <property type="match status" value="1"/>
</dbReference>
<dbReference type="GO" id="GO:0006281">
    <property type="term" value="P:DNA repair"/>
    <property type="evidence" value="ECO:0007669"/>
    <property type="project" value="UniProtKB-KW"/>
</dbReference>
<keyword evidence="7 15" id="KW-0479">Metal-binding</keyword>
<sequence>MGSRLEVNSSAVRQRIEKHKFEDEDGEEYGASKFGGFNDYFRRKKIKLQNLDAERRAISSDNPPIFRGIVAHVNGYTQPSLNDLHTLVVSYGGGFMQYLDGKTTVTHIIASNLTPKKKVEFRKYRIVKPAWILDSIEAGKLLPWDAYRVVDEGTGQQILGFDNGNVISQVNRSQSGYKDQTNTSWYTGQVQDLAARLNNQADDVASGGGAIRAHDSGVRDSSAVKASNNSAVRPTSEGSLADLCSRSRSPTQSLDEDQFGTPSHWDDLNEDENPGTVDLPQSLLTDQGSPPALSNSNKNIASAASPGAVDEPQVDSDRFIPPRKLSMSPSRLIDNEDEQAQDDLSAVSPSPKPAQQNVSAEEHNAYLLADPKVWKSTVVNPGFLKQYYEESRLHHLSAWKADLKSRLQALAVEKSSSQNMRQKRPRGSRRYILHVDFDSFFAAVSLKKFPQYVHKPVVVAHGGGSGSEIASCNYPARKYGIKNGMWMKHAQKLCSDLKVLPYDFKAYEEASRRFYDAIMATGGIVQSVSVDEALVDVSSACVDAGGHKGVGIHEGSIWREQTKADEIAQSLRDTIKETTGCAVSVGIGENILLAKVALRKAKPAGQYHIKPEEILDFIGDLTVQELPGVAFSIGGKLEEIGVKFVKDVRSLTKERLMSTLGPKTGEKIWDYSRGIDKVEVGEQVVRKSVSAEVNWGIRFVTQEQANEFVQSLCEELHKRLVAEKVKGRQLTMKIMRRAADAPLDPPKHLGHGKCDTFNKSVVLGVTTNEKEILSREAISIMHGWGFSPGELRGIGVQMTQLEPLKGTVESPVASSQRRLQFTTSAPRSATPLPDETIDDIATPKKPRTQTQHPAAALAPGVSPSGKRRLSLNTDGTQFILPSQVDPTILAELPEDIRSKLMGIQVHDSHDTKTFALTPPKSRPISPSVAANNFPSHSQLDVGALEALPEDVRAEVLALYKNSPRKPNAQTRLPQSPHKNRIIKTKKPITPTKIKKRNGFLSRNKGEASSSTLTQSKFVASKPHLAKSKSDDDKTVDVAEISDDFLSALPAEIRGEVLAQMRRDRLQKRGGIDLSKLKKMKRSQPLQTGNTGQRRIQLTPRPAKPTFTSKKLSELSELRGAVDEWYGEFAGEGPYDEDVDVLVEYLRRVIQEEQDMAKAVGLGKWLAWVVEEADRANEGRELTKGIERWKSALHKVREGVQMATRGRGLGRVDF</sequence>
<evidence type="ECO:0000256" key="1">
    <source>
        <dbReference type="ARBA" id="ARBA00004123"/>
    </source>
</evidence>
<dbReference type="GO" id="GO:0003887">
    <property type="term" value="F:DNA-directed DNA polymerase activity"/>
    <property type="evidence" value="ECO:0007669"/>
    <property type="project" value="InterPro"/>
</dbReference>
<dbReference type="OrthoDB" id="427711at2759"/>
<dbReference type="PROSITE" id="PS50172">
    <property type="entry name" value="BRCT"/>
    <property type="match status" value="1"/>
</dbReference>
<dbReference type="InterPro" id="IPR038401">
    <property type="entry name" value="Rev1_C_sf"/>
</dbReference>
<feature type="binding site" evidence="15">
    <location>
        <position position="532"/>
    </location>
    <ligand>
        <name>Mg(2+)</name>
        <dbReference type="ChEBI" id="CHEBI:18420"/>
        <label>1</label>
    </ligand>
</feature>
<dbReference type="Gene3D" id="3.30.1490.100">
    <property type="entry name" value="DNA polymerase, Y-family, little finger domain"/>
    <property type="match status" value="1"/>
</dbReference>
<evidence type="ECO:0000256" key="5">
    <source>
        <dbReference type="ARBA" id="ARBA00022679"/>
    </source>
</evidence>
<keyword evidence="20" id="KW-1185">Reference proteome</keyword>
<dbReference type="InterPro" id="IPR025527">
    <property type="entry name" value="HUWE1/Rev1_UBM"/>
</dbReference>
<dbReference type="Gene3D" id="1.20.58.1280">
    <property type="entry name" value="DNA repair protein Rev1, C-terminal domain"/>
    <property type="match status" value="1"/>
</dbReference>
<dbReference type="PROSITE" id="PS50173">
    <property type="entry name" value="UMUC"/>
    <property type="match status" value="1"/>
</dbReference>
<dbReference type="InterPro" id="IPR012112">
    <property type="entry name" value="REV1"/>
</dbReference>
<dbReference type="PANTHER" id="PTHR45990">
    <property type="entry name" value="DNA REPAIR PROTEIN REV1"/>
    <property type="match status" value="1"/>
</dbReference>
<dbReference type="SUPFAM" id="SSF100879">
    <property type="entry name" value="Lesion bypass DNA polymerase (Y-family), little finger domain"/>
    <property type="match status" value="1"/>
</dbReference>
<dbReference type="CDD" id="cd01701">
    <property type="entry name" value="PolY_Rev1"/>
    <property type="match status" value="1"/>
</dbReference>
<dbReference type="SMART" id="SM00292">
    <property type="entry name" value="BRCT"/>
    <property type="match status" value="1"/>
</dbReference>
<feature type="binding site" evidence="15">
    <location>
        <position position="531"/>
    </location>
    <ligand>
        <name>Mg(2+)</name>
        <dbReference type="ChEBI" id="CHEBI:18420"/>
        <label>1</label>
    </ligand>
</feature>
<evidence type="ECO:0000256" key="16">
    <source>
        <dbReference type="SAM" id="MobiDB-lite"/>
    </source>
</evidence>
<dbReference type="FunFam" id="3.30.1490.100:FF:000001">
    <property type="entry name" value="DNA repair protein REV1"/>
    <property type="match status" value="1"/>
</dbReference>
<dbReference type="FunFam" id="3.30.70.270:FF:000040">
    <property type="entry name" value="DNA repair protein REV1"/>
    <property type="match status" value="1"/>
</dbReference>
<evidence type="ECO:0000256" key="10">
    <source>
        <dbReference type="ARBA" id="ARBA00023125"/>
    </source>
</evidence>
<dbReference type="SUPFAM" id="SSF56672">
    <property type="entry name" value="DNA/RNA polymerases"/>
    <property type="match status" value="1"/>
</dbReference>
<dbReference type="Pfam" id="PF11799">
    <property type="entry name" value="IMS_C"/>
    <property type="match status" value="1"/>
</dbReference>
<evidence type="ECO:0000256" key="9">
    <source>
        <dbReference type="ARBA" id="ARBA00022842"/>
    </source>
</evidence>
<dbReference type="InterPro" id="IPR031991">
    <property type="entry name" value="Rev1_C"/>
</dbReference>
<gene>
    <name evidence="19" type="primary">REV1</name>
    <name evidence="19" type="ORF">HETSPECPRED_006993</name>
</gene>
<keyword evidence="10 14" id="KW-0238">DNA-binding</keyword>
<organism evidence="19 20">
    <name type="scientific">Heterodermia speciosa</name>
    <dbReference type="NCBI Taxonomy" id="116794"/>
    <lineage>
        <taxon>Eukaryota</taxon>
        <taxon>Fungi</taxon>
        <taxon>Dikarya</taxon>
        <taxon>Ascomycota</taxon>
        <taxon>Pezizomycotina</taxon>
        <taxon>Lecanoromycetes</taxon>
        <taxon>OSLEUM clade</taxon>
        <taxon>Lecanoromycetidae</taxon>
        <taxon>Caliciales</taxon>
        <taxon>Physciaceae</taxon>
        <taxon>Heterodermia</taxon>
    </lineage>
</organism>
<comment type="subcellular location">
    <subcellularLocation>
        <location evidence="1 14">Nucleus</location>
    </subcellularLocation>
</comment>
<evidence type="ECO:0000313" key="20">
    <source>
        <dbReference type="Proteomes" id="UP000664521"/>
    </source>
</evidence>
<dbReference type="CDD" id="cd17719">
    <property type="entry name" value="BRCT_Rev1"/>
    <property type="match status" value="1"/>
</dbReference>
<keyword evidence="4 14" id="KW-0237">DNA synthesis</keyword>